<evidence type="ECO:0000313" key="1">
    <source>
        <dbReference type="EMBL" id="MCW3782229.1"/>
    </source>
</evidence>
<proteinExistence type="predicted"/>
<dbReference type="Pfam" id="PF10983">
    <property type="entry name" value="DUF2793"/>
    <property type="match status" value="1"/>
</dbReference>
<dbReference type="EMBL" id="JAPDOG010000009">
    <property type="protein sequence ID" value="MCW3782229.1"/>
    <property type="molecule type" value="Genomic_DNA"/>
</dbReference>
<dbReference type="RefSeq" id="WP_264772054.1">
    <property type="nucleotide sequence ID" value="NZ_JAPDOG010000009.1"/>
</dbReference>
<dbReference type="InterPro" id="IPR021251">
    <property type="entry name" value="DUF2793"/>
</dbReference>
<reference evidence="1 2" key="1">
    <citation type="submission" date="2022-10" db="EMBL/GenBank/DDBJ databases">
        <title>Defluviimonas sp. CAU 1641 isolated from mud.</title>
        <authorList>
            <person name="Kim W."/>
        </authorList>
    </citation>
    <scope>NUCLEOTIDE SEQUENCE [LARGE SCALE GENOMIC DNA]</scope>
    <source>
        <strain evidence="1 2">CAU 1641</strain>
    </source>
</reference>
<organism evidence="1 2">
    <name type="scientific">Defluviimonas salinarum</name>
    <dbReference type="NCBI Taxonomy" id="2992147"/>
    <lineage>
        <taxon>Bacteria</taxon>
        <taxon>Pseudomonadati</taxon>
        <taxon>Pseudomonadota</taxon>
        <taxon>Alphaproteobacteria</taxon>
        <taxon>Rhodobacterales</taxon>
        <taxon>Paracoccaceae</taxon>
        <taxon>Albidovulum</taxon>
    </lineage>
</organism>
<sequence>MFNTNQLGLPLLQPAQAQKHVTMNEALTRLDGLVSLTLVSRSVTIPPAIVVDGACYGVPVGAVNEWSGQDGNVAIGTNGGWEFAEPRRGWRTVILDEGAQALHDGSGWRAGMMTLSPSNAGLSFAVAETDHVITAGSVSTTSAIIPPNSVVVGATAQVIAAVTGSLTSWSLGNPGAAGRYGSGLSLSVGSWARGVLGQPTAFYAPEVMQLDAAGGTFSGGKVRIAVHYMEIAVPNL</sequence>
<protein>
    <submittedName>
        <fullName evidence="1">DUF2793 domain-containing protein</fullName>
    </submittedName>
</protein>
<name>A0ABT3J4A0_9RHOB</name>
<evidence type="ECO:0000313" key="2">
    <source>
        <dbReference type="Proteomes" id="UP001207582"/>
    </source>
</evidence>
<accession>A0ABT3J4A0</accession>
<dbReference type="Proteomes" id="UP001207582">
    <property type="component" value="Unassembled WGS sequence"/>
</dbReference>
<gene>
    <name evidence="1" type="ORF">OM960_11575</name>
</gene>
<keyword evidence="2" id="KW-1185">Reference proteome</keyword>
<comment type="caution">
    <text evidence="1">The sequence shown here is derived from an EMBL/GenBank/DDBJ whole genome shotgun (WGS) entry which is preliminary data.</text>
</comment>